<keyword evidence="2" id="KW-1185">Reference proteome</keyword>
<name>A0ACD5GZ31_9CYAN</name>
<dbReference type="EMBL" id="CP182909">
    <property type="protein sequence ID" value="XPM65880.1"/>
    <property type="molecule type" value="Genomic_DNA"/>
</dbReference>
<evidence type="ECO:0000313" key="1">
    <source>
        <dbReference type="EMBL" id="XPM65880.1"/>
    </source>
</evidence>
<reference evidence="1 2" key="1">
    <citation type="journal article" date="2016" name="Genome Announc.">
        <title>Draft Genome Sequence of the Thermotolerant Cyanobacterium Desertifilum sp. IPPAS B-1220.</title>
        <authorList>
            <person name="Mironov K.S."/>
            <person name="Sinetova M.A."/>
            <person name="Bolatkhan K."/>
            <person name="Zayadan B.K."/>
            <person name="Ustinova V.V."/>
            <person name="Kupriyanova E.V."/>
            <person name="Skrypnik A.N."/>
            <person name="Gogoleva N.E."/>
            <person name="Gogolev Y.V."/>
            <person name="Los D.A."/>
        </authorList>
    </citation>
    <scope>NUCLEOTIDE SEQUENCE [LARGE SCALE GENOMIC DNA]</scope>
    <source>
        <strain evidence="1 2">IPPAS B-1220</strain>
    </source>
</reference>
<gene>
    <name evidence="1" type="ORF">BH720_010425</name>
</gene>
<organism evidence="1 2">
    <name type="scientific">Desertifilum tharense IPPAS B-1220</name>
    <dbReference type="NCBI Taxonomy" id="1781255"/>
    <lineage>
        <taxon>Bacteria</taxon>
        <taxon>Bacillati</taxon>
        <taxon>Cyanobacteriota</taxon>
        <taxon>Cyanophyceae</taxon>
        <taxon>Desertifilales</taxon>
        <taxon>Desertifilaceae</taxon>
        <taxon>Desertifilum</taxon>
    </lineage>
</organism>
<evidence type="ECO:0000313" key="2">
    <source>
        <dbReference type="Proteomes" id="UP000095472"/>
    </source>
</evidence>
<sequence length="86" mass="9071">MVGLNWRQVYFAIASLVGLLILGVGWTIATRYTPMMVRTAASGTHALANLRFALQTPAVLISGTVFAGDGGDRIISGKLVLYSATS</sequence>
<dbReference type="Proteomes" id="UP000095472">
    <property type="component" value="Chromosome"/>
</dbReference>
<accession>A0ACD5GZ31</accession>
<protein>
    <submittedName>
        <fullName evidence="1">Uncharacterized protein</fullName>
    </submittedName>
</protein>
<proteinExistence type="predicted"/>